<proteinExistence type="predicted"/>
<reference evidence="1" key="1">
    <citation type="submission" date="2014-09" db="EMBL/GenBank/DDBJ databases">
        <authorList>
            <person name="Magalhaes I.L.F."/>
            <person name="Oliveira U."/>
            <person name="Santos F.R."/>
            <person name="Vidigal T.H.D.A."/>
            <person name="Brescovit A.D."/>
            <person name="Santos A.J."/>
        </authorList>
    </citation>
    <scope>NUCLEOTIDE SEQUENCE</scope>
    <source>
        <tissue evidence="1">Shoot tissue taken approximately 20 cm above the soil surface</tissue>
    </source>
</reference>
<name>A0A0A8ZHI6_ARUDO</name>
<dbReference type="EMBL" id="GBRH01259614">
    <property type="protein sequence ID" value="JAD38281.1"/>
    <property type="molecule type" value="Transcribed_RNA"/>
</dbReference>
<sequence length="47" mass="5504">MFMVYRMAIIKMELRLRFPHYNVSVISGQNSSLVFLPCELSRLFAPP</sequence>
<evidence type="ECO:0000313" key="1">
    <source>
        <dbReference type="EMBL" id="JAD38281.1"/>
    </source>
</evidence>
<protein>
    <submittedName>
        <fullName evidence="1">Uncharacterized protein</fullName>
    </submittedName>
</protein>
<reference evidence="1" key="2">
    <citation type="journal article" date="2015" name="Data Brief">
        <title>Shoot transcriptome of the giant reed, Arundo donax.</title>
        <authorList>
            <person name="Barrero R.A."/>
            <person name="Guerrero F.D."/>
            <person name="Moolhuijzen P."/>
            <person name="Goolsby J.A."/>
            <person name="Tidwell J."/>
            <person name="Bellgard S.E."/>
            <person name="Bellgard M.I."/>
        </authorList>
    </citation>
    <scope>NUCLEOTIDE SEQUENCE</scope>
    <source>
        <tissue evidence="1">Shoot tissue taken approximately 20 cm above the soil surface</tissue>
    </source>
</reference>
<organism evidence="1">
    <name type="scientific">Arundo donax</name>
    <name type="common">Giant reed</name>
    <name type="synonym">Donax arundinaceus</name>
    <dbReference type="NCBI Taxonomy" id="35708"/>
    <lineage>
        <taxon>Eukaryota</taxon>
        <taxon>Viridiplantae</taxon>
        <taxon>Streptophyta</taxon>
        <taxon>Embryophyta</taxon>
        <taxon>Tracheophyta</taxon>
        <taxon>Spermatophyta</taxon>
        <taxon>Magnoliopsida</taxon>
        <taxon>Liliopsida</taxon>
        <taxon>Poales</taxon>
        <taxon>Poaceae</taxon>
        <taxon>PACMAD clade</taxon>
        <taxon>Arundinoideae</taxon>
        <taxon>Arundineae</taxon>
        <taxon>Arundo</taxon>
    </lineage>
</organism>
<accession>A0A0A8ZHI6</accession>
<dbReference type="AlphaFoldDB" id="A0A0A8ZHI6"/>